<organism evidence="1 2">
    <name type="scientific">Riccia sorocarpa</name>
    <dbReference type="NCBI Taxonomy" id="122646"/>
    <lineage>
        <taxon>Eukaryota</taxon>
        <taxon>Viridiplantae</taxon>
        <taxon>Streptophyta</taxon>
        <taxon>Embryophyta</taxon>
        <taxon>Marchantiophyta</taxon>
        <taxon>Marchantiopsida</taxon>
        <taxon>Marchantiidae</taxon>
        <taxon>Marchantiales</taxon>
        <taxon>Ricciaceae</taxon>
        <taxon>Riccia</taxon>
    </lineage>
</organism>
<sequence length="180" mass="19963">MAAKTTKLGFDNLIIKVKIKVLVSNVWFVMLNLKDFELLLWKETKKDPASLGILLTTISVCIVKVIRSQPTYKLLECEAIKGALNVGVFGVLPKADVYYLPHPEVATKVSAPATTVFESELDEDDDGIAEDIHQSKQHEAEHWAAAKKSMAKDKGKAIVPTAEEETGQPFSSTTREAFWF</sequence>
<accession>A0ABD3H0V7</accession>
<evidence type="ECO:0000313" key="2">
    <source>
        <dbReference type="Proteomes" id="UP001633002"/>
    </source>
</evidence>
<proteinExistence type="predicted"/>
<comment type="caution">
    <text evidence="1">The sequence shown here is derived from an EMBL/GenBank/DDBJ whole genome shotgun (WGS) entry which is preliminary data.</text>
</comment>
<dbReference type="AlphaFoldDB" id="A0ABD3H0V7"/>
<protein>
    <submittedName>
        <fullName evidence="1">Uncharacterized protein</fullName>
    </submittedName>
</protein>
<reference evidence="1 2" key="1">
    <citation type="submission" date="2024-09" db="EMBL/GenBank/DDBJ databases">
        <title>Chromosome-scale assembly of Riccia sorocarpa.</title>
        <authorList>
            <person name="Paukszto L."/>
        </authorList>
    </citation>
    <scope>NUCLEOTIDE SEQUENCE [LARGE SCALE GENOMIC DNA]</scope>
    <source>
        <strain evidence="1">LP-2024</strain>
        <tissue evidence="1">Aerial parts of the thallus</tissue>
    </source>
</reference>
<dbReference type="EMBL" id="JBJQOH010000006">
    <property type="protein sequence ID" value="KAL3683965.1"/>
    <property type="molecule type" value="Genomic_DNA"/>
</dbReference>
<dbReference type="Proteomes" id="UP001633002">
    <property type="component" value="Unassembled WGS sequence"/>
</dbReference>
<evidence type="ECO:0000313" key="1">
    <source>
        <dbReference type="EMBL" id="KAL3683965.1"/>
    </source>
</evidence>
<keyword evidence="2" id="KW-1185">Reference proteome</keyword>
<name>A0ABD3H0V7_9MARC</name>
<gene>
    <name evidence="1" type="ORF">R1sor_001987</name>
</gene>